<dbReference type="InterPro" id="IPR009449">
    <property type="entry name" value="Sec2_N"/>
</dbReference>
<dbReference type="Proteomes" id="UP000695022">
    <property type="component" value="Unplaced"/>
</dbReference>
<evidence type="ECO:0000259" key="5">
    <source>
        <dbReference type="Pfam" id="PF06428"/>
    </source>
</evidence>
<keyword evidence="6" id="KW-1185">Reference proteome</keyword>
<dbReference type="GeneID" id="106813195"/>
<reference evidence="7" key="1">
    <citation type="submission" date="2025-08" db="UniProtKB">
        <authorList>
            <consortium name="RefSeq"/>
        </authorList>
    </citation>
    <scope>IDENTIFICATION</scope>
</reference>
<feature type="region of interest" description="Disordered" evidence="4">
    <location>
        <begin position="130"/>
        <end position="158"/>
    </location>
</feature>
<evidence type="ECO:0000256" key="1">
    <source>
        <dbReference type="ARBA" id="ARBA00023054"/>
    </source>
</evidence>
<evidence type="ECO:0000256" key="3">
    <source>
        <dbReference type="SAM" id="Coils"/>
    </source>
</evidence>
<dbReference type="PANTHER" id="PTHR14430:SF0">
    <property type="entry name" value="SEC2P DOMAIN-CONTAINING PROTEIN"/>
    <property type="match status" value="1"/>
</dbReference>
<dbReference type="RefSeq" id="XP_014672751.1">
    <property type="nucleotide sequence ID" value="XM_014817265.1"/>
</dbReference>
<dbReference type="Gene3D" id="1.20.5.4880">
    <property type="match status" value="1"/>
</dbReference>
<evidence type="ECO:0000313" key="7">
    <source>
        <dbReference type="RefSeq" id="XP_014672751.1"/>
    </source>
</evidence>
<dbReference type="SUPFAM" id="SSF144284">
    <property type="entry name" value="Sec2 N-terminal region"/>
    <property type="match status" value="1"/>
</dbReference>
<evidence type="ECO:0000256" key="2">
    <source>
        <dbReference type="ARBA" id="ARBA00025794"/>
    </source>
</evidence>
<evidence type="ECO:0000313" key="6">
    <source>
        <dbReference type="Proteomes" id="UP000695022"/>
    </source>
</evidence>
<proteinExistence type="inferred from homology"/>
<accession>A0ABM1EKN0</accession>
<name>A0ABM1EKN0_PRICU</name>
<protein>
    <submittedName>
        <fullName evidence="7">Rab-3A-interacting protein-like isoform X1</fullName>
    </submittedName>
</protein>
<organism evidence="6 7">
    <name type="scientific">Priapulus caudatus</name>
    <name type="common">Priapulid worm</name>
    <dbReference type="NCBI Taxonomy" id="37621"/>
    <lineage>
        <taxon>Eukaryota</taxon>
        <taxon>Metazoa</taxon>
        <taxon>Ecdysozoa</taxon>
        <taxon>Scalidophora</taxon>
        <taxon>Priapulida</taxon>
        <taxon>Priapulimorpha</taxon>
        <taxon>Priapulimorphida</taxon>
        <taxon>Priapulidae</taxon>
        <taxon>Priapulus</taxon>
    </lineage>
</organism>
<evidence type="ECO:0000256" key="4">
    <source>
        <dbReference type="SAM" id="MobiDB-lite"/>
    </source>
</evidence>
<feature type="domain" description="GDP/GTP exchange factor Sec2 N-terminal" evidence="5">
    <location>
        <begin position="14"/>
        <end position="87"/>
    </location>
</feature>
<dbReference type="Pfam" id="PF06428">
    <property type="entry name" value="Sec2p"/>
    <property type="match status" value="1"/>
</dbReference>
<dbReference type="PANTHER" id="PTHR14430">
    <property type="entry name" value="RABIN3-RELATED"/>
    <property type="match status" value="1"/>
</dbReference>
<dbReference type="InterPro" id="IPR040351">
    <property type="entry name" value="RAB3IL/RAB3IP/Sec2"/>
</dbReference>
<dbReference type="Pfam" id="PF25555">
    <property type="entry name" value="RAB3A-like_C"/>
    <property type="match status" value="1"/>
</dbReference>
<feature type="coiled-coil region" evidence="3">
    <location>
        <begin position="15"/>
        <end position="99"/>
    </location>
</feature>
<keyword evidence="1 3" id="KW-0175">Coiled coil</keyword>
<comment type="similarity">
    <text evidence="2">Belongs to the SEC2 family.</text>
</comment>
<sequence>MSESRDVHEIADKPYNLLQEQLSKAKEEIKLKDEEVGKLSKVRDQVGLELQDLTASLFEEAHRMVREANERRVSVEKQLKEALSKIDVLDAEITALKRLVLASAPDVPKSESLPILSIRTSGITSFLRGHKRSGSHTGAIEKRRDVSPPPDPSDNATLNNFIETDPLLYEEFSKWVQNPVLESGGSDFLLRIHREDIIPCLTYRNIEMAKAVQKSVEENSLMMEVVVGNESQECECALTMICQSCTYRMKLGESCCWHYISKLARDRIAAVCDFFTYVRYVHLGLVKQDEMTMFLEILKLRKQMCLAKLGVLIKNDNSSAHLS</sequence>
<gene>
    <name evidence="7" type="primary">LOC106813195</name>
</gene>